<accession>A0A2X3MJR3</accession>
<dbReference type="GO" id="GO:0035312">
    <property type="term" value="F:5'-3' DNA exonuclease activity"/>
    <property type="evidence" value="ECO:0007669"/>
    <property type="project" value="TreeGrafter"/>
</dbReference>
<evidence type="ECO:0000313" key="3">
    <source>
        <dbReference type="EMBL" id="SQD92234.1"/>
    </source>
</evidence>
<dbReference type="Pfam" id="PF02811">
    <property type="entry name" value="PHP"/>
    <property type="match status" value="1"/>
</dbReference>
<dbReference type="NCBIfam" id="NF038032">
    <property type="entry name" value="CehA_McbA_metalo"/>
    <property type="match status" value="1"/>
</dbReference>
<dbReference type="PANTHER" id="PTHR42924:SF3">
    <property type="entry name" value="POLYMERASE_HISTIDINOL PHOSPHATASE N-TERMINAL DOMAIN-CONTAINING PROTEIN"/>
    <property type="match status" value="1"/>
</dbReference>
<dbReference type="SUPFAM" id="SSF89550">
    <property type="entry name" value="PHP domain-like"/>
    <property type="match status" value="1"/>
</dbReference>
<protein>
    <recommendedName>
        <fullName evidence="2">Polymerase/histidinol phosphatase N-terminal domain-containing protein</fullName>
    </recommendedName>
</protein>
<feature type="signal peptide" evidence="1">
    <location>
        <begin position="1"/>
        <end position="28"/>
    </location>
</feature>
<feature type="domain" description="Polymerase/histidinol phosphatase N-terminal" evidence="2">
    <location>
        <begin position="128"/>
        <end position="194"/>
    </location>
</feature>
<gene>
    <name evidence="3" type="ORF">BARAN1_0209</name>
</gene>
<feature type="chain" id="PRO_5015862956" description="Polymerase/histidinol phosphatase N-terminal domain-containing protein" evidence="1">
    <location>
        <begin position="29"/>
        <end position="443"/>
    </location>
</feature>
<reference evidence="4" key="1">
    <citation type="submission" date="2018-05" db="EMBL/GenBank/DDBJ databases">
        <authorList>
            <person name="Hao L."/>
        </authorList>
    </citation>
    <scope>NUCLEOTIDE SEQUENCE [LARGE SCALE GENOMIC DNA]</scope>
</reference>
<dbReference type="CDD" id="cd07432">
    <property type="entry name" value="PHP_HisPPase"/>
    <property type="match status" value="1"/>
</dbReference>
<dbReference type="InterPro" id="IPR016195">
    <property type="entry name" value="Pol/histidinol_Pase-like"/>
</dbReference>
<organism evidence="3 4">
    <name type="scientific">Candidatus Bipolaricaulis anaerobius</name>
    <dbReference type="NCBI Taxonomy" id="2026885"/>
    <lineage>
        <taxon>Bacteria</taxon>
        <taxon>Candidatus Bipolaricaulota</taxon>
        <taxon>Candidatus Bipolaricaulia</taxon>
        <taxon>Candidatus Bipolaricaulales</taxon>
        <taxon>Candidatus Bipolaricaulaceae</taxon>
        <taxon>Candidatus Bipolaricaulis</taxon>
    </lineage>
</organism>
<dbReference type="InterPro" id="IPR052018">
    <property type="entry name" value="PHP_domain"/>
</dbReference>
<name>A0A2X3MJR3_9BACT</name>
<keyword evidence="4" id="KW-1185">Reference proteome</keyword>
<dbReference type="KEGG" id="bana:BARAN1_0209"/>
<proteinExistence type="predicted"/>
<keyword evidence="1" id="KW-0732">Signal</keyword>
<dbReference type="PANTHER" id="PTHR42924">
    <property type="entry name" value="EXONUCLEASE"/>
    <property type="match status" value="1"/>
</dbReference>
<dbReference type="SMART" id="SM00481">
    <property type="entry name" value="POLIIIAc"/>
    <property type="match status" value="1"/>
</dbReference>
<evidence type="ECO:0000259" key="2">
    <source>
        <dbReference type="SMART" id="SM00481"/>
    </source>
</evidence>
<dbReference type="GO" id="GO:0004534">
    <property type="term" value="F:5'-3' RNA exonuclease activity"/>
    <property type="evidence" value="ECO:0007669"/>
    <property type="project" value="TreeGrafter"/>
</dbReference>
<evidence type="ECO:0000313" key="4">
    <source>
        <dbReference type="Proteomes" id="UP000249818"/>
    </source>
</evidence>
<evidence type="ECO:0000256" key="1">
    <source>
        <dbReference type="SAM" id="SignalP"/>
    </source>
</evidence>
<dbReference type="Proteomes" id="UP000249818">
    <property type="component" value="Chromosome BARAN1"/>
</dbReference>
<sequence>MNQRIRVRSAVVLFSCLLCAVGPSIAFAQGTGEVAVGATLAGSPVDVRVVARTDGEVAGIFYSSVVAPGSARFSLPAGAYTLVVEHGAGFARGAEVREITVQAGEEVRVEVEFPQGFSPSQAWGYYGVDLHAHSNASFDASTPPDELIAVQLAAGLDIGFLSDHNTGDGHAPFASAAKKRGFPVILGVEITAFRWHWTAYPVDPYVPQIPPMVWMGVGSPAPTFAEARLHGAQFIQVAHPYWSGAPYFEALGRDFFDPNFDLIEIANSEFDEEDQRAVEQLFAFWNEGKRYVAVAGSDAHHWQDPTHIYGRPRTYVYVEGELTVEKWLAALGKGRAFATYGPLVDFTAQGGAARPGDTVVLARGEEIRLQAELFVAPREAPRGLALAQVIKNGEVVRDFPLDGRAEATVTFADAPTPGSWYVVRVVATDGDQAYTNPIWVEVR</sequence>
<dbReference type="Gene3D" id="3.20.20.140">
    <property type="entry name" value="Metal-dependent hydrolases"/>
    <property type="match status" value="1"/>
</dbReference>
<dbReference type="InterPro" id="IPR004013">
    <property type="entry name" value="PHP_dom"/>
</dbReference>
<dbReference type="AlphaFoldDB" id="A0A2X3MJR3"/>
<dbReference type="InterPro" id="IPR003141">
    <property type="entry name" value="Pol/His_phosphatase_N"/>
</dbReference>
<dbReference type="EMBL" id="LS483254">
    <property type="protein sequence ID" value="SQD92234.1"/>
    <property type="molecule type" value="Genomic_DNA"/>
</dbReference>